<proteinExistence type="predicted"/>
<comment type="caution">
    <text evidence="2">The sequence shown here is derived from an EMBL/GenBank/DDBJ whole genome shotgun (WGS) entry which is preliminary data.</text>
</comment>
<evidence type="ECO:0000313" key="3">
    <source>
        <dbReference type="Proteomes" id="UP000005019"/>
    </source>
</evidence>
<keyword evidence="3" id="KW-1185">Reference proteome</keyword>
<dbReference type="InterPro" id="IPR053733">
    <property type="entry name" value="Heme_Transport_Util_sf"/>
</dbReference>
<feature type="domain" description="Haemin-degrading HemS/ChuX" evidence="1">
    <location>
        <begin position="39"/>
        <end position="166"/>
    </location>
</feature>
<accession>F5RAT8</accession>
<dbReference type="CDD" id="cd16831">
    <property type="entry name" value="HemS-like_C"/>
    <property type="match status" value="1"/>
</dbReference>
<feature type="domain" description="Haemin-degrading HemS/ChuX" evidence="1">
    <location>
        <begin position="219"/>
        <end position="350"/>
    </location>
</feature>
<dbReference type="eggNOG" id="COG3720">
    <property type="taxonomic scope" value="Bacteria"/>
</dbReference>
<evidence type="ECO:0000313" key="2">
    <source>
        <dbReference type="EMBL" id="EGK72309.1"/>
    </source>
</evidence>
<dbReference type="STRING" id="1000565.METUNv1_01425"/>
<dbReference type="CDD" id="cd16830">
    <property type="entry name" value="HemS-like_N"/>
    <property type="match status" value="1"/>
</dbReference>
<dbReference type="EMBL" id="AFHG01000041">
    <property type="protein sequence ID" value="EGK72309.1"/>
    <property type="molecule type" value="Genomic_DNA"/>
</dbReference>
<organism evidence="2 3">
    <name type="scientific">Methyloversatilis universalis (strain ATCC BAA-1314 / DSM 25237 / JCM 13912 / CCUG 52030 / FAM5)</name>
    <dbReference type="NCBI Taxonomy" id="1000565"/>
    <lineage>
        <taxon>Bacteria</taxon>
        <taxon>Pseudomonadati</taxon>
        <taxon>Pseudomonadota</taxon>
        <taxon>Betaproteobacteria</taxon>
        <taxon>Nitrosomonadales</taxon>
        <taxon>Sterolibacteriaceae</taxon>
        <taxon>Methyloversatilis</taxon>
    </lineage>
</organism>
<gene>
    <name evidence="2" type="ORF">METUNv1_01425</name>
</gene>
<evidence type="ECO:0000259" key="1">
    <source>
        <dbReference type="Pfam" id="PF05171"/>
    </source>
</evidence>
<dbReference type="GO" id="GO:0006826">
    <property type="term" value="P:iron ion transport"/>
    <property type="evidence" value="ECO:0007669"/>
    <property type="project" value="InterPro"/>
</dbReference>
<dbReference type="Gene3D" id="3.40.1570.10">
    <property type="entry name" value="HemS/ChuS/ChuX like domains"/>
    <property type="match status" value="2"/>
</dbReference>
<dbReference type="AlphaFoldDB" id="F5RAT8"/>
<protein>
    <submittedName>
        <fullName evidence="2">Hemin transport protein hmuS</fullName>
    </submittedName>
</protein>
<dbReference type="SUPFAM" id="SSF144064">
    <property type="entry name" value="Heme iron utilization protein-like"/>
    <property type="match status" value="1"/>
</dbReference>
<reference evidence="2 3" key="1">
    <citation type="journal article" date="2011" name="J. Bacteriol.">
        <title>Genome sequence of Methyloversatilis universalis FAM5T, a methylotrophic representative of the order Rhodocyclales.</title>
        <authorList>
            <person name="Kittichotirat W."/>
            <person name="Good N.M."/>
            <person name="Hall R."/>
            <person name="Bringel F."/>
            <person name="Lajus A."/>
            <person name="Medigue C."/>
            <person name="Smalley N.E."/>
            <person name="Beck D."/>
            <person name="Bumgarner R."/>
            <person name="Vuilleumier S."/>
            <person name="Kalyuzhnaya M.G."/>
        </authorList>
    </citation>
    <scope>NUCLEOTIDE SEQUENCE [LARGE SCALE GENOMIC DNA]</scope>
    <source>
        <strain evidence="3">ATCC BAA-1314 / JCM 13912 / FAM5</strain>
    </source>
</reference>
<dbReference type="InterPro" id="IPR007845">
    <property type="entry name" value="HemS/ChuX_dom"/>
</dbReference>
<sequence length="358" mass="39415">MSRGPTMNTSRDPESLYHTFHALKAERRLRNRDAAAALGISECEAIASGIGRDAVRLAAPFDALFRRMPELGEVMALTRNEAAVHEKTGRFEQMSGDDKVGLALGSAIDLRIFYGRWAHGYAVTESTPRGESHSLQFYDRHGEAVHKVFARAGTDLAAWDTLVSAFRAEDQQAGESVLPRPPATEEPSASAVDAAAFRRDWLAMQDTHDFFPLLKRHAVSRRQAMRLAPPDHALRIDNASVRPLLEAAASDGVSIMCFVGNPGMIQIHTGPVHRIEPMGPWINVLDAGFNLHLRQDLVAETWIVRKPTADGIVTSVELLDAAGETIALFFGERKPGKPEREDWRSLVRTLADLQEVAA</sequence>
<name>F5RAT8_METUF</name>
<dbReference type="Proteomes" id="UP000005019">
    <property type="component" value="Unassembled WGS sequence"/>
</dbReference>
<dbReference type="Pfam" id="PF05171">
    <property type="entry name" value="HemS"/>
    <property type="match status" value="2"/>
</dbReference>